<accession>A0A386HTF3</accession>
<keyword evidence="1" id="KW-0812">Transmembrane</keyword>
<reference evidence="2 3" key="1">
    <citation type="submission" date="2018-09" db="EMBL/GenBank/DDBJ databases">
        <title>Arachidicoccus sp. nov., a bacterium isolated from soil.</title>
        <authorList>
            <person name="Weon H.-Y."/>
            <person name="Kwon S.-W."/>
            <person name="Lee S.A."/>
        </authorList>
    </citation>
    <scope>NUCLEOTIDE SEQUENCE [LARGE SCALE GENOMIC DNA]</scope>
    <source>
        <strain evidence="2 3">KIS59-12</strain>
    </source>
</reference>
<keyword evidence="1" id="KW-1133">Transmembrane helix</keyword>
<dbReference type="Proteomes" id="UP000266118">
    <property type="component" value="Chromosome"/>
</dbReference>
<proteinExistence type="predicted"/>
<feature type="transmembrane region" description="Helical" evidence="1">
    <location>
        <begin position="7"/>
        <end position="24"/>
    </location>
</feature>
<organism evidence="2 3">
    <name type="scientific">Arachidicoccus soli</name>
    <dbReference type="NCBI Taxonomy" id="2341117"/>
    <lineage>
        <taxon>Bacteria</taxon>
        <taxon>Pseudomonadati</taxon>
        <taxon>Bacteroidota</taxon>
        <taxon>Chitinophagia</taxon>
        <taxon>Chitinophagales</taxon>
        <taxon>Chitinophagaceae</taxon>
        <taxon>Arachidicoccus</taxon>
    </lineage>
</organism>
<keyword evidence="1" id="KW-0472">Membrane</keyword>
<evidence type="ECO:0000256" key="1">
    <source>
        <dbReference type="SAM" id="Phobius"/>
    </source>
</evidence>
<evidence type="ECO:0000313" key="2">
    <source>
        <dbReference type="EMBL" id="AYD48949.1"/>
    </source>
</evidence>
<dbReference type="RefSeq" id="WP_119990188.1">
    <property type="nucleotide sequence ID" value="NZ_CP032489.1"/>
</dbReference>
<dbReference type="EMBL" id="CP032489">
    <property type="protein sequence ID" value="AYD48949.1"/>
    <property type="molecule type" value="Genomic_DNA"/>
</dbReference>
<dbReference type="KEGG" id="ark:D6B99_15815"/>
<sequence length="128" mass="14824">MRKVNTYNWLGAIVMLFVFVMQSFNNVIIVSDYYLNTSKYIAQCVNKANISMHCNGKCQMEKKIRQEDKKRGNAPENKIDSFNNFYCLGQHAFTLSPATFDLDKKDFPLLPEPKTIDRPHSIFKPPIV</sequence>
<keyword evidence="3" id="KW-1185">Reference proteome</keyword>
<dbReference type="OrthoDB" id="980645at2"/>
<protein>
    <submittedName>
        <fullName evidence="2">Uncharacterized protein</fullName>
    </submittedName>
</protein>
<gene>
    <name evidence="2" type="ORF">D6B99_15815</name>
</gene>
<evidence type="ECO:0000313" key="3">
    <source>
        <dbReference type="Proteomes" id="UP000266118"/>
    </source>
</evidence>
<dbReference type="AlphaFoldDB" id="A0A386HTF3"/>
<name>A0A386HTF3_9BACT</name>